<dbReference type="OrthoDB" id="504689at2759"/>
<evidence type="ECO:0000256" key="1">
    <source>
        <dbReference type="ARBA" id="ARBA00006961"/>
    </source>
</evidence>
<comment type="caution">
    <text evidence="4">The sequence shown here is derived from an EMBL/GenBank/DDBJ whole genome shotgun (WGS) entry which is preliminary data.</text>
</comment>
<dbReference type="InterPro" id="IPR005025">
    <property type="entry name" value="FMN_Rdtase-like_dom"/>
</dbReference>
<dbReference type="PROSITE" id="PS50902">
    <property type="entry name" value="FLAVODOXIN_LIKE"/>
    <property type="match status" value="1"/>
</dbReference>
<dbReference type="Pfam" id="PF03358">
    <property type="entry name" value="FMN_red"/>
    <property type="match status" value="1"/>
</dbReference>
<evidence type="ECO:0000256" key="2">
    <source>
        <dbReference type="SAM" id="MobiDB-lite"/>
    </source>
</evidence>
<evidence type="ECO:0000313" key="5">
    <source>
        <dbReference type="Proteomes" id="UP000053558"/>
    </source>
</evidence>
<dbReference type="GO" id="GO:0016020">
    <property type="term" value="C:membrane"/>
    <property type="evidence" value="ECO:0007669"/>
    <property type="project" value="TreeGrafter"/>
</dbReference>
<comment type="similarity">
    <text evidence="1">Belongs to the WrbA family.</text>
</comment>
<dbReference type="NCBIfam" id="NF002999">
    <property type="entry name" value="PRK03767.1"/>
    <property type="match status" value="1"/>
</dbReference>
<feature type="region of interest" description="Disordered" evidence="2">
    <location>
        <begin position="1"/>
        <end position="50"/>
    </location>
</feature>
<organism evidence="4 5">
    <name type="scientific">Coniophora puteana (strain RWD-64-598)</name>
    <name type="common">Brown rot fungus</name>
    <dbReference type="NCBI Taxonomy" id="741705"/>
    <lineage>
        <taxon>Eukaryota</taxon>
        <taxon>Fungi</taxon>
        <taxon>Dikarya</taxon>
        <taxon>Basidiomycota</taxon>
        <taxon>Agaricomycotina</taxon>
        <taxon>Agaricomycetes</taxon>
        <taxon>Agaricomycetidae</taxon>
        <taxon>Boletales</taxon>
        <taxon>Coniophorineae</taxon>
        <taxon>Coniophoraceae</taxon>
        <taxon>Coniophora</taxon>
    </lineage>
</organism>
<dbReference type="PANTHER" id="PTHR30546:SF23">
    <property type="entry name" value="FLAVOPROTEIN-LIKE PROTEIN YCP4-RELATED"/>
    <property type="match status" value="1"/>
</dbReference>
<dbReference type="GO" id="GO:0003955">
    <property type="term" value="F:NAD(P)H dehydrogenase (quinone) activity"/>
    <property type="evidence" value="ECO:0007669"/>
    <property type="project" value="InterPro"/>
</dbReference>
<dbReference type="RefSeq" id="XP_007772838.1">
    <property type="nucleotide sequence ID" value="XM_007774648.1"/>
</dbReference>
<name>A0A5M3MDY2_CONPW</name>
<dbReference type="EMBL" id="JH711584">
    <property type="protein sequence ID" value="EIW77479.1"/>
    <property type="molecule type" value="Genomic_DNA"/>
</dbReference>
<keyword evidence="5" id="KW-1185">Reference proteome</keyword>
<protein>
    <recommendedName>
        <fullName evidence="3">Flavodoxin-like domain-containing protein</fullName>
    </recommendedName>
</protein>
<dbReference type="AlphaFoldDB" id="A0A5M3MDY2"/>
<dbReference type="InterPro" id="IPR010089">
    <property type="entry name" value="Flavoprotein_WrbA-like"/>
</dbReference>
<dbReference type="Gene3D" id="3.40.50.360">
    <property type="match status" value="1"/>
</dbReference>
<dbReference type="FunFam" id="3.40.50.360:FF:000001">
    <property type="entry name" value="NAD(P)H dehydrogenase (Quinone) FQR1-like"/>
    <property type="match status" value="1"/>
</dbReference>
<sequence>MCFPGKRQKANFAEPKHTPPPTGNGTKAQAAASSYPPTSSSSAPPTLPPLSLEEMSAPRVAIVIYSLYGHIAKLAEGVKNGVSAGGGTATIYQIQETLSEDILKLVRAPPRPDYPILLPDDMVNFDAFLFGVPTRYGNFPVQWKAFWDATGPLWSKSLLAGKMCGVFTSTGTQGGGQEVTISNTLSTFVHHGMIYVPLGYKNTFPQLSDLTEIHGGSSWGAGTFAGTDGARQPSALELEIAAAQGKGFWEIAAQYHAGLKPSSPKAQ</sequence>
<dbReference type="SUPFAM" id="SSF52218">
    <property type="entry name" value="Flavoproteins"/>
    <property type="match status" value="1"/>
</dbReference>
<proteinExistence type="inferred from homology"/>
<dbReference type="KEGG" id="cput:CONPUDRAFT_129720"/>
<reference evidence="5" key="1">
    <citation type="journal article" date="2012" name="Science">
        <title>The Paleozoic origin of enzymatic lignin decomposition reconstructed from 31 fungal genomes.</title>
        <authorList>
            <person name="Floudas D."/>
            <person name="Binder M."/>
            <person name="Riley R."/>
            <person name="Barry K."/>
            <person name="Blanchette R.A."/>
            <person name="Henrissat B."/>
            <person name="Martinez A.T."/>
            <person name="Otillar R."/>
            <person name="Spatafora J.W."/>
            <person name="Yadav J.S."/>
            <person name="Aerts A."/>
            <person name="Benoit I."/>
            <person name="Boyd A."/>
            <person name="Carlson A."/>
            <person name="Copeland A."/>
            <person name="Coutinho P.M."/>
            <person name="de Vries R.P."/>
            <person name="Ferreira P."/>
            <person name="Findley K."/>
            <person name="Foster B."/>
            <person name="Gaskell J."/>
            <person name="Glotzer D."/>
            <person name="Gorecki P."/>
            <person name="Heitman J."/>
            <person name="Hesse C."/>
            <person name="Hori C."/>
            <person name="Igarashi K."/>
            <person name="Jurgens J.A."/>
            <person name="Kallen N."/>
            <person name="Kersten P."/>
            <person name="Kohler A."/>
            <person name="Kuees U."/>
            <person name="Kumar T.K.A."/>
            <person name="Kuo A."/>
            <person name="LaButti K."/>
            <person name="Larrondo L.F."/>
            <person name="Lindquist E."/>
            <person name="Ling A."/>
            <person name="Lombard V."/>
            <person name="Lucas S."/>
            <person name="Lundell T."/>
            <person name="Martin R."/>
            <person name="McLaughlin D.J."/>
            <person name="Morgenstern I."/>
            <person name="Morin E."/>
            <person name="Murat C."/>
            <person name="Nagy L.G."/>
            <person name="Nolan M."/>
            <person name="Ohm R.A."/>
            <person name="Patyshakuliyeva A."/>
            <person name="Rokas A."/>
            <person name="Ruiz-Duenas F.J."/>
            <person name="Sabat G."/>
            <person name="Salamov A."/>
            <person name="Samejima M."/>
            <person name="Schmutz J."/>
            <person name="Slot J.C."/>
            <person name="St John F."/>
            <person name="Stenlid J."/>
            <person name="Sun H."/>
            <person name="Sun S."/>
            <person name="Syed K."/>
            <person name="Tsang A."/>
            <person name="Wiebenga A."/>
            <person name="Young D."/>
            <person name="Pisabarro A."/>
            <person name="Eastwood D.C."/>
            <person name="Martin F."/>
            <person name="Cullen D."/>
            <person name="Grigoriev I.V."/>
            <person name="Hibbett D.S."/>
        </authorList>
    </citation>
    <scope>NUCLEOTIDE SEQUENCE [LARGE SCALE GENOMIC DNA]</scope>
    <source>
        <strain evidence="5">RWD-64-598 SS2</strain>
    </source>
</reference>
<evidence type="ECO:0000313" key="4">
    <source>
        <dbReference type="EMBL" id="EIW77479.1"/>
    </source>
</evidence>
<feature type="compositionally biased region" description="Low complexity" evidence="2">
    <location>
        <begin position="30"/>
        <end position="50"/>
    </location>
</feature>
<evidence type="ECO:0000259" key="3">
    <source>
        <dbReference type="PROSITE" id="PS50902"/>
    </source>
</evidence>
<dbReference type="InterPro" id="IPR029039">
    <property type="entry name" value="Flavoprotein-like_sf"/>
</dbReference>
<dbReference type="InterPro" id="IPR008254">
    <property type="entry name" value="Flavodoxin/NO_synth"/>
</dbReference>
<feature type="domain" description="Flavodoxin-like" evidence="3">
    <location>
        <begin position="60"/>
        <end position="248"/>
    </location>
</feature>
<dbReference type="NCBIfam" id="TIGR01755">
    <property type="entry name" value="flav_wrbA"/>
    <property type="match status" value="1"/>
</dbReference>
<dbReference type="PANTHER" id="PTHR30546">
    <property type="entry name" value="FLAVODOXIN-RELATED PROTEIN WRBA-RELATED"/>
    <property type="match status" value="1"/>
</dbReference>
<dbReference type="Proteomes" id="UP000053558">
    <property type="component" value="Unassembled WGS sequence"/>
</dbReference>
<gene>
    <name evidence="4" type="ORF">CONPUDRAFT_129720</name>
</gene>
<dbReference type="GO" id="GO:0010181">
    <property type="term" value="F:FMN binding"/>
    <property type="evidence" value="ECO:0007669"/>
    <property type="project" value="InterPro"/>
</dbReference>
<accession>A0A5M3MDY2</accession>
<dbReference type="GeneID" id="19200225"/>